<reference evidence="9 10" key="1">
    <citation type="journal article" date="2019" name="Sci. Rep.">
        <title>Orb-weaving spider Araneus ventricosus genome elucidates the spidroin gene catalogue.</title>
        <authorList>
            <person name="Kono N."/>
            <person name="Nakamura H."/>
            <person name="Ohtoshi R."/>
            <person name="Moran D.A.P."/>
            <person name="Shinohara A."/>
            <person name="Yoshida Y."/>
            <person name="Fujiwara M."/>
            <person name="Mori M."/>
            <person name="Tomita M."/>
            <person name="Arakawa K."/>
        </authorList>
    </citation>
    <scope>NUCLEOTIDE SEQUENCE [LARGE SCALE GENOMIC DNA]</scope>
</reference>
<sequence length="424" mass="49318">NLTFPIFQALLSDPELIEKGSEYKLIAPWLGTGLLTSRGTKWRRHRKLLTPTFHFCILEKFIPVFQEQSEILVSKLQLRVPESWIDALPLISSCTLDVICQTAMGISIIAQNDENCEYSKAIHEIGDSFMYRILRPWLYPDIIFNLTSRGRTFKSNIQIVHGLSEKVIKEKKIEMTSDVNLKSKSENDPEESSFEKRKPFLELLLEYHLKDPSFTEKDVREEVDTFMFAGHDTSSVTVTWVLYCLGVYQEIQKKVHEELEDIFETEENNKFSRETLTRMKYLECVIKKNLSPKKSDGELQTYFEFELAPFPLSLFDEGGLRKTRKSVFYDLFSTTTVVHFTSACYVVDGGFLLHRVLWKKSFSFILKKYVDYAKKNFNEGASIVFYGYPEDANKSTKSVERIRRTKKKHIAGYVMFDDSMSARK</sequence>
<organism evidence="9 10">
    <name type="scientific">Araneus ventricosus</name>
    <name type="common">Orbweaver spider</name>
    <name type="synonym">Epeira ventricosa</name>
    <dbReference type="NCBI Taxonomy" id="182803"/>
    <lineage>
        <taxon>Eukaryota</taxon>
        <taxon>Metazoa</taxon>
        <taxon>Ecdysozoa</taxon>
        <taxon>Arthropoda</taxon>
        <taxon>Chelicerata</taxon>
        <taxon>Arachnida</taxon>
        <taxon>Araneae</taxon>
        <taxon>Araneomorphae</taxon>
        <taxon>Entelegynae</taxon>
        <taxon>Araneoidea</taxon>
        <taxon>Araneidae</taxon>
        <taxon>Araneus</taxon>
    </lineage>
</organism>
<dbReference type="Pfam" id="PF00067">
    <property type="entry name" value="p450"/>
    <property type="match status" value="1"/>
</dbReference>
<comment type="cofactor">
    <cofactor evidence="1">
        <name>heme</name>
        <dbReference type="ChEBI" id="CHEBI:30413"/>
    </cofactor>
</comment>
<keyword evidence="4" id="KW-0479">Metal-binding</keyword>
<accession>A0A4Y2QIV7</accession>
<dbReference type="InterPro" id="IPR001128">
    <property type="entry name" value="Cyt_P450"/>
</dbReference>
<evidence type="ECO:0000313" key="10">
    <source>
        <dbReference type="Proteomes" id="UP000499080"/>
    </source>
</evidence>
<name>A0A4Y2QIV7_ARAVE</name>
<dbReference type="GO" id="GO:0005789">
    <property type="term" value="C:endoplasmic reticulum membrane"/>
    <property type="evidence" value="ECO:0007669"/>
    <property type="project" value="UniProtKB-SubCell"/>
</dbReference>
<keyword evidence="7" id="KW-0503">Monooxygenase</keyword>
<evidence type="ECO:0000256" key="7">
    <source>
        <dbReference type="ARBA" id="ARBA00023033"/>
    </source>
</evidence>
<dbReference type="InterPro" id="IPR050196">
    <property type="entry name" value="Cytochrome_P450_Monoox"/>
</dbReference>
<evidence type="ECO:0000256" key="5">
    <source>
        <dbReference type="ARBA" id="ARBA00022824"/>
    </source>
</evidence>
<keyword evidence="4" id="KW-0349">Heme</keyword>
<keyword evidence="10" id="KW-1185">Reference proteome</keyword>
<dbReference type="EMBL" id="BGPR01013994">
    <property type="protein sequence ID" value="GBN63230.1"/>
    <property type="molecule type" value="Genomic_DNA"/>
</dbReference>
<evidence type="ECO:0000256" key="1">
    <source>
        <dbReference type="ARBA" id="ARBA00001971"/>
    </source>
</evidence>
<feature type="non-terminal residue" evidence="9">
    <location>
        <position position="1"/>
    </location>
</feature>
<dbReference type="GO" id="GO:0005506">
    <property type="term" value="F:iron ion binding"/>
    <property type="evidence" value="ECO:0007669"/>
    <property type="project" value="InterPro"/>
</dbReference>
<evidence type="ECO:0000256" key="4">
    <source>
        <dbReference type="ARBA" id="ARBA00022617"/>
    </source>
</evidence>
<dbReference type="Gene3D" id="1.10.630.10">
    <property type="entry name" value="Cytochrome P450"/>
    <property type="match status" value="1"/>
</dbReference>
<dbReference type="GO" id="GO:0020037">
    <property type="term" value="F:heme binding"/>
    <property type="evidence" value="ECO:0007669"/>
    <property type="project" value="InterPro"/>
</dbReference>
<proteinExistence type="inferred from homology"/>
<keyword evidence="5" id="KW-0256">Endoplasmic reticulum</keyword>
<comment type="subcellular location">
    <subcellularLocation>
        <location evidence="2">Endoplasmic reticulum membrane</location>
    </subcellularLocation>
</comment>
<comment type="caution">
    <text evidence="9">The sequence shown here is derived from an EMBL/GenBank/DDBJ whole genome shotgun (WGS) entry which is preliminary data.</text>
</comment>
<dbReference type="AlphaFoldDB" id="A0A4Y2QIV7"/>
<dbReference type="GO" id="GO:0004497">
    <property type="term" value="F:monooxygenase activity"/>
    <property type="evidence" value="ECO:0007669"/>
    <property type="project" value="UniProtKB-KW"/>
</dbReference>
<dbReference type="InterPro" id="IPR036396">
    <property type="entry name" value="Cyt_P450_sf"/>
</dbReference>
<dbReference type="SUPFAM" id="SSF48264">
    <property type="entry name" value="Cytochrome P450"/>
    <property type="match status" value="1"/>
</dbReference>
<gene>
    <name evidence="9" type="primary">CYP4C1_17</name>
    <name evidence="9" type="ORF">AVEN_260229_1</name>
</gene>
<keyword evidence="8" id="KW-0472">Membrane</keyword>
<keyword evidence="6" id="KW-0408">Iron</keyword>
<evidence type="ECO:0000256" key="6">
    <source>
        <dbReference type="ARBA" id="ARBA00023004"/>
    </source>
</evidence>
<evidence type="ECO:0000256" key="3">
    <source>
        <dbReference type="ARBA" id="ARBA00010617"/>
    </source>
</evidence>
<dbReference type="OrthoDB" id="1470350at2759"/>
<evidence type="ECO:0000256" key="2">
    <source>
        <dbReference type="ARBA" id="ARBA00004586"/>
    </source>
</evidence>
<dbReference type="PANTHER" id="PTHR24291">
    <property type="entry name" value="CYTOCHROME P450 FAMILY 4"/>
    <property type="match status" value="1"/>
</dbReference>
<dbReference type="PANTHER" id="PTHR24291:SF189">
    <property type="entry name" value="CYTOCHROME P450 4C3-RELATED"/>
    <property type="match status" value="1"/>
</dbReference>
<evidence type="ECO:0000256" key="8">
    <source>
        <dbReference type="ARBA" id="ARBA00023136"/>
    </source>
</evidence>
<dbReference type="Proteomes" id="UP000499080">
    <property type="component" value="Unassembled WGS sequence"/>
</dbReference>
<comment type="similarity">
    <text evidence="3">Belongs to the cytochrome P450 family.</text>
</comment>
<dbReference type="GO" id="GO:0016705">
    <property type="term" value="F:oxidoreductase activity, acting on paired donors, with incorporation or reduction of molecular oxygen"/>
    <property type="evidence" value="ECO:0007669"/>
    <property type="project" value="InterPro"/>
</dbReference>
<keyword evidence="7" id="KW-0560">Oxidoreductase</keyword>
<evidence type="ECO:0000313" key="9">
    <source>
        <dbReference type="EMBL" id="GBN63230.1"/>
    </source>
</evidence>
<protein>
    <submittedName>
        <fullName evidence="9">Cytochrome P450 4C1</fullName>
    </submittedName>
</protein>